<proteinExistence type="predicted"/>
<accession>A0ABD5U9P4</accession>
<reference evidence="7 8" key="1">
    <citation type="journal article" date="2019" name="Int. J. Syst. Evol. Microbiol.">
        <title>The Global Catalogue of Microorganisms (GCM) 10K type strain sequencing project: providing services to taxonomists for standard genome sequencing and annotation.</title>
        <authorList>
            <consortium name="The Broad Institute Genomics Platform"/>
            <consortium name="The Broad Institute Genome Sequencing Center for Infectious Disease"/>
            <person name="Wu L."/>
            <person name="Ma J."/>
        </authorList>
    </citation>
    <scope>NUCLEOTIDE SEQUENCE [LARGE SCALE GENOMIC DNA]</scope>
    <source>
        <strain evidence="7 8">PSRA2</strain>
    </source>
</reference>
<keyword evidence="8" id="KW-1185">Reference proteome</keyword>
<dbReference type="RefSeq" id="WP_304447946.1">
    <property type="nucleotide sequence ID" value="NZ_JARRAH010000001.1"/>
</dbReference>
<dbReference type="EMBL" id="JBHSXM010000001">
    <property type="protein sequence ID" value="MFC6836255.1"/>
    <property type="molecule type" value="Genomic_DNA"/>
</dbReference>
<evidence type="ECO:0000256" key="4">
    <source>
        <dbReference type="ARBA" id="ARBA00023014"/>
    </source>
</evidence>
<name>A0ABD5U9P4_9EURY</name>
<sequence>MADNDKYPTESGRRRFVKGVVGAGVLAGVGSGAAAAIGTATDPTGAGGGITEFVGIENTEGPAPRGMPVIPIQIADNGDIGGVWPEVQTVEEQGQEIQIAETQLGGQTYSSEWFQYCGIQTYAGIQPDADQENTFFSAADSPYDWQNEELSEGDPLNVSQFEDYEGFETGVGTPGGKPAMANWRSQDVEGSQTIPVQVIRSQEVIEMRQQGGPLGEFIQAATTEDGFMAWLDKCTHFCCVPAFKAYSDSTRFGAANDVYCQCHQSVYDPYSWIASSFVALPRPEGDGGE</sequence>
<dbReference type="InterPro" id="IPR017941">
    <property type="entry name" value="Rieske_2Fe-2S"/>
</dbReference>
<dbReference type="Proteomes" id="UP001596406">
    <property type="component" value="Unassembled WGS sequence"/>
</dbReference>
<dbReference type="Gene3D" id="2.102.10.10">
    <property type="entry name" value="Rieske [2Fe-2S] iron-sulphur domain"/>
    <property type="match status" value="1"/>
</dbReference>
<gene>
    <name evidence="7" type="ORF">ACFQHK_07015</name>
</gene>
<dbReference type="GO" id="GO:0046872">
    <property type="term" value="F:metal ion binding"/>
    <property type="evidence" value="ECO:0007669"/>
    <property type="project" value="UniProtKB-KW"/>
</dbReference>
<evidence type="ECO:0000256" key="5">
    <source>
        <dbReference type="ARBA" id="ARBA00023157"/>
    </source>
</evidence>
<evidence type="ECO:0000256" key="2">
    <source>
        <dbReference type="ARBA" id="ARBA00022723"/>
    </source>
</evidence>
<keyword evidence="3" id="KW-0408">Iron</keyword>
<dbReference type="SUPFAM" id="SSF50022">
    <property type="entry name" value="ISP domain"/>
    <property type="match status" value="1"/>
</dbReference>
<dbReference type="PROSITE" id="PS51296">
    <property type="entry name" value="RIESKE"/>
    <property type="match status" value="1"/>
</dbReference>
<protein>
    <submittedName>
        <fullName evidence="7">Ubiquinol-cytochrome c reductase iron-sulfur subunit</fullName>
    </submittedName>
</protein>
<dbReference type="InterPro" id="IPR014349">
    <property type="entry name" value="Rieske_Fe-S_prot"/>
</dbReference>
<dbReference type="InterPro" id="IPR006311">
    <property type="entry name" value="TAT_signal"/>
</dbReference>
<dbReference type="GO" id="GO:0051537">
    <property type="term" value="F:2 iron, 2 sulfur cluster binding"/>
    <property type="evidence" value="ECO:0007669"/>
    <property type="project" value="UniProtKB-KW"/>
</dbReference>
<dbReference type="InterPro" id="IPR036922">
    <property type="entry name" value="Rieske_2Fe-2S_sf"/>
</dbReference>
<dbReference type="PANTHER" id="PTHR10134">
    <property type="entry name" value="CYTOCHROME B-C1 COMPLEX SUBUNIT RIESKE, MITOCHONDRIAL"/>
    <property type="match status" value="1"/>
</dbReference>
<keyword evidence="1" id="KW-0001">2Fe-2S</keyword>
<organism evidence="7 8">
    <name type="scientific">Halomarina ordinaria</name>
    <dbReference type="NCBI Taxonomy" id="3033939"/>
    <lineage>
        <taxon>Archaea</taxon>
        <taxon>Methanobacteriati</taxon>
        <taxon>Methanobacteriota</taxon>
        <taxon>Stenosarchaea group</taxon>
        <taxon>Halobacteria</taxon>
        <taxon>Halobacteriales</taxon>
        <taxon>Natronomonadaceae</taxon>
        <taxon>Halomarina</taxon>
    </lineage>
</organism>
<dbReference type="AlphaFoldDB" id="A0ABD5U9P4"/>
<evidence type="ECO:0000259" key="6">
    <source>
        <dbReference type="PROSITE" id="PS51296"/>
    </source>
</evidence>
<evidence type="ECO:0000256" key="3">
    <source>
        <dbReference type="ARBA" id="ARBA00023004"/>
    </source>
</evidence>
<dbReference type="PROSITE" id="PS51318">
    <property type="entry name" value="TAT"/>
    <property type="match status" value="1"/>
</dbReference>
<feature type="domain" description="Rieske" evidence="6">
    <location>
        <begin position="195"/>
        <end position="269"/>
    </location>
</feature>
<evidence type="ECO:0000313" key="8">
    <source>
        <dbReference type="Proteomes" id="UP001596406"/>
    </source>
</evidence>
<keyword evidence="4" id="KW-0411">Iron-sulfur</keyword>
<evidence type="ECO:0000313" key="7">
    <source>
        <dbReference type="EMBL" id="MFC6836255.1"/>
    </source>
</evidence>
<keyword evidence="2" id="KW-0479">Metal-binding</keyword>
<evidence type="ECO:0000256" key="1">
    <source>
        <dbReference type="ARBA" id="ARBA00022714"/>
    </source>
</evidence>
<comment type="caution">
    <text evidence="7">The sequence shown here is derived from an EMBL/GenBank/DDBJ whole genome shotgun (WGS) entry which is preliminary data.</text>
</comment>
<keyword evidence="5" id="KW-1015">Disulfide bond</keyword>